<evidence type="ECO:0000313" key="1">
    <source>
        <dbReference type="EMBL" id="GCE01580.1"/>
    </source>
</evidence>
<keyword evidence="2" id="KW-1185">Reference proteome</keyword>
<dbReference type="Proteomes" id="UP000286931">
    <property type="component" value="Unassembled WGS sequence"/>
</dbReference>
<gene>
    <name evidence="1" type="ORF">EHYA_09346</name>
</gene>
<evidence type="ECO:0000313" key="2">
    <source>
        <dbReference type="Proteomes" id="UP000286931"/>
    </source>
</evidence>
<organism evidence="1 2">
    <name type="scientific">Embleya hyalina</name>
    <dbReference type="NCBI Taxonomy" id="516124"/>
    <lineage>
        <taxon>Bacteria</taxon>
        <taxon>Bacillati</taxon>
        <taxon>Actinomycetota</taxon>
        <taxon>Actinomycetes</taxon>
        <taxon>Kitasatosporales</taxon>
        <taxon>Streptomycetaceae</taxon>
        <taxon>Embleya</taxon>
    </lineage>
</organism>
<dbReference type="RefSeq" id="WP_126643196.1">
    <property type="nucleotide sequence ID" value="NZ_BIFH01000050.1"/>
</dbReference>
<comment type="caution">
    <text evidence="1">The sequence shown here is derived from an EMBL/GenBank/DDBJ whole genome shotgun (WGS) entry which is preliminary data.</text>
</comment>
<protein>
    <submittedName>
        <fullName evidence="1">Uncharacterized protein</fullName>
    </submittedName>
</protein>
<dbReference type="AlphaFoldDB" id="A0A401Z407"/>
<sequence length="95" mass="10000">MAEHGDPVLITHIGGELVELPGSLGGIRAGLPDDAAREAFDAEIDAAPLTQVPLIAARWGLPQEAIDEDEAIFRRLEAGDHSGMIPAEELDGYTG</sequence>
<name>A0A401Z407_9ACTN</name>
<dbReference type="EMBL" id="BIFH01000050">
    <property type="protein sequence ID" value="GCE01580.1"/>
    <property type="molecule type" value="Genomic_DNA"/>
</dbReference>
<dbReference type="OrthoDB" id="4271534at2"/>
<proteinExistence type="predicted"/>
<reference evidence="1 2" key="1">
    <citation type="submission" date="2018-12" db="EMBL/GenBank/DDBJ databases">
        <title>Draft genome sequence of Embleya hyalina NBRC 13850T.</title>
        <authorList>
            <person name="Komaki H."/>
            <person name="Hosoyama A."/>
            <person name="Kimura A."/>
            <person name="Ichikawa N."/>
            <person name="Tamura T."/>
        </authorList>
    </citation>
    <scope>NUCLEOTIDE SEQUENCE [LARGE SCALE GENOMIC DNA]</scope>
    <source>
        <strain evidence="1 2">NBRC 13850</strain>
    </source>
</reference>
<accession>A0A401Z407</accession>